<evidence type="ECO:0000313" key="2">
    <source>
        <dbReference type="Proteomes" id="UP000073492"/>
    </source>
</evidence>
<reference evidence="1 2" key="1">
    <citation type="submission" date="2015-07" db="EMBL/GenBank/DDBJ databases">
        <title>Comparative genomics of the Sigatoka disease complex on banana suggests a link between parallel evolutionary changes in Pseudocercospora fijiensis and Pseudocercospora eumusae and increased virulence on the banana host.</title>
        <authorList>
            <person name="Chang T.-C."/>
            <person name="Salvucci A."/>
            <person name="Crous P.W."/>
            <person name="Stergiopoulos I."/>
        </authorList>
    </citation>
    <scope>NUCLEOTIDE SEQUENCE [LARGE SCALE GENOMIC DNA]</scope>
    <source>
        <strain evidence="1 2">CBS 116634</strain>
    </source>
</reference>
<dbReference type="Proteomes" id="UP000073492">
    <property type="component" value="Unassembled WGS sequence"/>
</dbReference>
<evidence type="ECO:0000313" key="1">
    <source>
        <dbReference type="EMBL" id="KXT08744.1"/>
    </source>
</evidence>
<proteinExistence type="predicted"/>
<gene>
    <name evidence="1" type="ORF">AC579_4140</name>
</gene>
<accession>A0A139I209</accession>
<name>A0A139I209_9PEZI</name>
<keyword evidence="2" id="KW-1185">Reference proteome</keyword>
<protein>
    <submittedName>
        <fullName evidence="1">Uncharacterized protein</fullName>
    </submittedName>
</protein>
<sequence>MCPEYVCKTSGLRFVIGLGGANGEQPLELLMMPRSSPMAKSVRQIQFVKGDCSYALGSAERRQKRGTPAEGSKAALAECLSNAPYRGLWLSRVLRFLNGSMEP</sequence>
<dbReference type="EMBL" id="LFZO01000406">
    <property type="protein sequence ID" value="KXT08744.1"/>
    <property type="molecule type" value="Genomic_DNA"/>
</dbReference>
<dbReference type="AlphaFoldDB" id="A0A139I209"/>
<comment type="caution">
    <text evidence="1">The sequence shown here is derived from an EMBL/GenBank/DDBJ whole genome shotgun (WGS) entry which is preliminary data.</text>
</comment>
<organism evidence="1 2">
    <name type="scientific">Pseudocercospora musae</name>
    <dbReference type="NCBI Taxonomy" id="113226"/>
    <lineage>
        <taxon>Eukaryota</taxon>
        <taxon>Fungi</taxon>
        <taxon>Dikarya</taxon>
        <taxon>Ascomycota</taxon>
        <taxon>Pezizomycotina</taxon>
        <taxon>Dothideomycetes</taxon>
        <taxon>Dothideomycetidae</taxon>
        <taxon>Mycosphaerellales</taxon>
        <taxon>Mycosphaerellaceae</taxon>
        <taxon>Pseudocercospora</taxon>
    </lineage>
</organism>